<evidence type="ECO:0000256" key="9">
    <source>
        <dbReference type="SAM" id="MobiDB-lite"/>
    </source>
</evidence>
<dbReference type="InterPro" id="IPR000719">
    <property type="entry name" value="Prot_kinase_dom"/>
</dbReference>
<evidence type="ECO:0000256" key="7">
    <source>
        <dbReference type="ARBA" id="ARBA00047899"/>
    </source>
</evidence>
<keyword evidence="12" id="KW-1185">Reference proteome</keyword>
<reference evidence="11 12" key="1">
    <citation type="submission" date="2019-02" db="EMBL/GenBank/DDBJ databases">
        <title>Genome sequencing of the rare red list fungi Phellinidium pouzarii.</title>
        <authorList>
            <person name="Buettner E."/>
            <person name="Kellner H."/>
        </authorList>
    </citation>
    <scope>NUCLEOTIDE SEQUENCE [LARGE SCALE GENOMIC DNA]</scope>
    <source>
        <strain evidence="11 12">DSM 108285</strain>
    </source>
</reference>
<feature type="compositionally biased region" description="Basic and acidic residues" evidence="9">
    <location>
        <begin position="645"/>
        <end position="656"/>
    </location>
</feature>
<evidence type="ECO:0000256" key="2">
    <source>
        <dbReference type="ARBA" id="ARBA00022527"/>
    </source>
</evidence>
<feature type="region of interest" description="Disordered" evidence="9">
    <location>
        <begin position="198"/>
        <end position="229"/>
    </location>
</feature>
<name>A0A4S4KMV1_9AGAM</name>
<evidence type="ECO:0000313" key="12">
    <source>
        <dbReference type="Proteomes" id="UP000308199"/>
    </source>
</evidence>
<feature type="region of interest" description="Disordered" evidence="9">
    <location>
        <begin position="125"/>
        <end position="160"/>
    </location>
</feature>
<keyword evidence="2" id="KW-0723">Serine/threonine-protein kinase</keyword>
<dbReference type="SMART" id="SM00220">
    <property type="entry name" value="S_TKc"/>
    <property type="match status" value="1"/>
</dbReference>
<dbReference type="AlphaFoldDB" id="A0A4S4KMV1"/>
<dbReference type="PROSITE" id="PS50011">
    <property type="entry name" value="PROTEIN_KINASE_DOM"/>
    <property type="match status" value="1"/>
</dbReference>
<comment type="catalytic activity">
    <reaction evidence="7">
        <text>L-threonyl-[protein] + ATP = O-phospho-L-threonyl-[protein] + ADP + H(+)</text>
        <dbReference type="Rhea" id="RHEA:46608"/>
        <dbReference type="Rhea" id="RHEA-COMP:11060"/>
        <dbReference type="Rhea" id="RHEA-COMP:11605"/>
        <dbReference type="ChEBI" id="CHEBI:15378"/>
        <dbReference type="ChEBI" id="CHEBI:30013"/>
        <dbReference type="ChEBI" id="CHEBI:30616"/>
        <dbReference type="ChEBI" id="CHEBI:61977"/>
        <dbReference type="ChEBI" id="CHEBI:456216"/>
        <dbReference type="EC" id="2.7.11.1"/>
    </reaction>
</comment>
<dbReference type="Proteomes" id="UP000308199">
    <property type="component" value="Unassembled WGS sequence"/>
</dbReference>
<keyword evidence="6" id="KW-0067">ATP-binding</keyword>
<gene>
    <name evidence="11" type="ORF">EW145_g7268</name>
</gene>
<protein>
    <recommendedName>
        <fullName evidence="1">non-specific serine/threonine protein kinase</fullName>
        <ecNumber evidence="1">2.7.11.1</ecNumber>
    </recommendedName>
</protein>
<dbReference type="PANTHER" id="PTHR24356">
    <property type="entry name" value="SERINE/THREONINE-PROTEIN KINASE"/>
    <property type="match status" value="1"/>
</dbReference>
<dbReference type="OrthoDB" id="10252171at2759"/>
<evidence type="ECO:0000256" key="4">
    <source>
        <dbReference type="ARBA" id="ARBA00022741"/>
    </source>
</evidence>
<dbReference type="GO" id="GO:0035556">
    <property type="term" value="P:intracellular signal transduction"/>
    <property type="evidence" value="ECO:0007669"/>
    <property type="project" value="TreeGrafter"/>
</dbReference>
<evidence type="ECO:0000256" key="5">
    <source>
        <dbReference type="ARBA" id="ARBA00022777"/>
    </source>
</evidence>
<sequence length="670" mass="74270">MLKRIKALVTRFRASKIARPSRNTVKSGKERAKVESLKNAGIPSQVTVLVTEDIRVGSGPAVTGSVWSKIDGVYGAYDTDAVDIKNTLTSHRLPLVAILEEDADISTQIDEGPFISEINRLDDYDRLRTPGPSKLLDKATQSSNSTERGDDSGGKDKPSMLQEAGLDTVALVSSLIIDDSFEKADPINSFVAGFVPDRPPLPKSPALPESISEGHQPTPPLPIQRSPTSSLDGNIKSYPIYITSDASPAPQPHIRDKTWLIPVSVLLHSSYAFEYQFGGLLGEGGFGKVLLALNLDTHAQHAVKVIALRRVRSRREAVCVTNEVKVLWKVWRAGKQETPFLGRPASVKDWVWQYRGNIHLVLEYYQGGDLGRGTKMHPELRDPRRFKLMVAEVLIAMLALHNMGIIHHDLKPTNILVDAEGHCVLTDYGGSCFLSEEFASSSYVASASPNLRLENQVPIITVRYAAPEVLHDGDSAGQGYGTSADFWSLGITLFELATGRDFIDEPDEDAAISMIQRNEIDREQLVLLSAYPGLRHFVSALLDVDPVQRLQGHTVKSHGYFGDFTQLMWAEIFLKQRPPFQPNKQHPVNPRNTSYDVIERPGESLLDDANEDIVCRWLAQNGMGLPHHRASVFHQRHRNNARVGLPERSKRTEKTWQDPTAGDSAWSKSE</sequence>
<evidence type="ECO:0000256" key="8">
    <source>
        <dbReference type="ARBA" id="ARBA00048679"/>
    </source>
</evidence>
<evidence type="ECO:0000256" key="3">
    <source>
        <dbReference type="ARBA" id="ARBA00022679"/>
    </source>
</evidence>
<dbReference type="EC" id="2.7.11.1" evidence="1"/>
<dbReference type="Gene3D" id="1.10.510.10">
    <property type="entry name" value="Transferase(Phosphotransferase) domain 1"/>
    <property type="match status" value="1"/>
</dbReference>
<dbReference type="Gene3D" id="3.30.200.20">
    <property type="entry name" value="Phosphorylase Kinase, domain 1"/>
    <property type="match status" value="1"/>
</dbReference>
<keyword evidence="3" id="KW-0808">Transferase</keyword>
<evidence type="ECO:0000256" key="6">
    <source>
        <dbReference type="ARBA" id="ARBA00022840"/>
    </source>
</evidence>
<evidence type="ECO:0000259" key="10">
    <source>
        <dbReference type="PROSITE" id="PS50011"/>
    </source>
</evidence>
<accession>A0A4S4KMV1</accession>
<feature type="domain" description="Protein kinase" evidence="10">
    <location>
        <begin position="275"/>
        <end position="561"/>
    </location>
</feature>
<evidence type="ECO:0000256" key="1">
    <source>
        <dbReference type="ARBA" id="ARBA00012513"/>
    </source>
</evidence>
<dbReference type="EMBL" id="SGPK01000686">
    <property type="protein sequence ID" value="THG99440.1"/>
    <property type="molecule type" value="Genomic_DNA"/>
</dbReference>
<feature type="region of interest" description="Disordered" evidence="9">
    <location>
        <begin position="638"/>
        <end position="670"/>
    </location>
</feature>
<proteinExistence type="predicted"/>
<keyword evidence="4" id="KW-0547">Nucleotide-binding</keyword>
<dbReference type="InterPro" id="IPR008271">
    <property type="entry name" value="Ser/Thr_kinase_AS"/>
</dbReference>
<dbReference type="PANTHER" id="PTHR24356:SF407">
    <property type="entry name" value="RAC SERINE_THREONINE-PROTEIN KINASE"/>
    <property type="match status" value="1"/>
</dbReference>
<dbReference type="SUPFAM" id="SSF56112">
    <property type="entry name" value="Protein kinase-like (PK-like)"/>
    <property type="match status" value="1"/>
</dbReference>
<evidence type="ECO:0000313" key="11">
    <source>
        <dbReference type="EMBL" id="THG99440.1"/>
    </source>
</evidence>
<comment type="catalytic activity">
    <reaction evidence="8">
        <text>L-seryl-[protein] + ATP = O-phospho-L-seryl-[protein] + ADP + H(+)</text>
        <dbReference type="Rhea" id="RHEA:17989"/>
        <dbReference type="Rhea" id="RHEA-COMP:9863"/>
        <dbReference type="Rhea" id="RHEA-COMP:11604"/>
        <dbReference type="ChEBI" id="CHEBI:15378"/>
        <dbReference type="ChEBI" id="CHEBI:29999"/>
        <dbReference type="ChEBI" id="CHEBI:30616"/>
        <dbReference type="ChEBI" id="CHEBI:83421"/>
        <dbReference type="ChEBI" id="CHEBI:456216"/>
        <dbReference type="EC" id="2.7.11.1"/>
    </reaction>
</comment>
<dbReference type="Pfam" id="PF00069">
    <property type="entry name" value="Pkinase"/>
    <property type="match status" value="1"/>
</dbReference>
<dbReference type="PROSITE" id="PS00108">
    <property type="entry name" value="PROTEIN_KINASE_ST"/>
    <property type="match status" value="1"/>
</dbReference>
<dbReference type="InterPro" id="IPR011009">
    <property type="entry name" value="Kinase-like_dom_sf"/>
</dbReference>
<dbReference type="GO" id="GO:0004674">
    <property type="term" value="F:protein serine/threonine kinase activity"/>
    <property type="evidence" value="ECO:0007669"/>
    <property type="project" value="UniProtKB-KW"/>
</dbReference>
<dbReference type="InterPro" id="IPR050236">
    <property type="entry name" value="Ser_Thr_kinase_AGC"/>
</dbReference>
<keyword evidence="5" id="KW-0418">Kinase</keyword>
<feature type="compositionally biased region" description="Basic and acidic residues" evidence="9">
    <location>
        <begin position="147"/>
        <end position="158"/>
    </location>
</feature>
<dbReference type="GO" id="GO:0005524">
    <property type="term" value="F:ATP binding"/>
    <property type="evidence" value="ECO:0007669"/>
    <property type="project" value="UniProtKB-KW"/>
</dbReference>
<organism evidence="11 12">
    <name type="scientific">Phellinidium pouzarii</name>
    <dbReference type="NCBI Taxonomy" id="167371"/>
    <lineage>
        <taxon>Eukaryota</taxon>
        <taxon>Fungi</taxon>
        <taxon>Dikarya</taxon>
        <taxon>Basidiomycota</taxon>
        <taxon>Agaricomycotina</taxon>
        <taxon>Agaricomycetes</taxon>
        <taxon>Hymenochaetales</taxon>
        <taxon>Hymenochaetaceae</taxon>
        <taxon>Phellinidium</taxon>
    </lineage>
</organism>
<comment type="caution">
    <text evidence="11">The sequence shown here is derived from an EMBL/GenBank/DDBJ whole genome shotgun (WGS) entry which is preliminary data.</text>
</comment>